<evidence type="ECO:0000256" key="3">
    <source>
        <dbReference type="ARBA" id="ARBA00022527"/>
    </source>
</evidence>
<evidence type="ECO:0000256" key="1">
    <source>
        <dbReference type="ARBA" id="ARBA00004167"/>
    </source>
</evidence>
<dbReference type="PROSITE" id="PS00107">
    <property type="entry name" value="PROTEIN_KINASE_ATP"/>
    <property type="match status" value="1"/>
</dbReference>
<name>A0A8B8LLH8_ABRPR</name>
<dbReference type="AlphaFoldDB" id="A0A8B8LLH8"/>
<evidence type="ECO:0000256" key="11">
    <source>
        <dbReference type="ARBA" id="ARBA00023136"/>
    </source>
</evidence>
<keyword evidence="15" id="KW-0732">Signal</keyword>
<evidence type="ECO:0000256" key="5">
    <source>
        <dbReference type="ARBA" id="ARBA00022679"/>
    </source>
</evidence>
<evidence type="ECO:0000259" key="16">
    <source>
        <dbReference type="PROSITE" id="PS50011"/>
    </source>
</evidence>
<evidence type="ECO:0000256" key="2">
    <source>
        <dbReference type="ARBA" id="ARBA00012513"/>
    </source>
</evidence>
<dbReference type="SUPFAM" id="SSF56112">
    <property type="entry name" value="Protein kinase-like (PK-like)"/>
    <property type="match status" value="1"/>
</dbReference>
<dbReference type="InterPro" id="IPR000719">
    <property type="entry name" value="Prot_kinase_dom"/>
</dbReference>
<dbReference type="GeneID" id="113866630"/>
<comment type="catalytic activity">
    <reaction evidence="13">
        <text>L-seryl-[protein] + ATP = O-phospho-L-seryl-[protein] + ADP + H(+)</text>
        <dbReference type="Rhea" id="RHEA:17989"/>
        <dbReference type="Rhea" id="RHEA-COMP:9863"/>
        <dbReference type="Rhea" id="RHEA-COMP:11604"/>
        <dbReference type="ChEBI" id="CHEBI:15378"/>
        <dbReference type="ChEBI" id="CHEBI:29999"/>
        <dbReference type="ChEBI" id="CHEBI:30616"/>
        <dbReference type="ChEBI" id="CHEBI:83421"/>
        <dbReference type="ChEBI" id="CHEBI:456216"/>
        <dbReference type="EC" id="2.7.11.1"/>
    </reaction>
</comment>
<dbReference type="GO" id="GO:0016020">
    <property type="term" value="C:membrane"/>
    <property type="evidence" value="ECO:0007669"/>
    <property type="project" value="UniProtKB-SubCell"/>
</dbReference>
<dbReference type="PANTHER" id="PTHR47984">
    <property type="entry name" value="OS01G0323000 PROTEIN"/>
    <property type="match status" value="1"/>
</dbReference>
<dbReference type="InterPro" id="IPR052232">
    <property type="entry name" value="RLK_Ser/Thr-Kinase"/>
</dbReference>
<evidence type="ECO:0000256" key="8">
    <source>
        <dbReference type="ARBA" id="ARBA00022777"/>
    </source>
</evidence>
<feature type="signal peptide" evidence="15">
    <location>
        <begin position="1"/>
        <end position="16"/>
    </location>
</feature>
<evidence type="ECO:0000256" key="7">
    <source>
        <dbReference type="ARBA" id="ARBA00022741"/>
    </source>
</evidence>
<evidence type="ECO:0000256" key="10">
    <source>
        <dbReference type="ARBA" id="ARBA00022989"/>
    </source>
</evidence>
<sequence>MALFSLLFNSLPFSLYQNDMQQTSNVAYYASLLIKFWEKNFEKLSSDHSHESVLPSQFYPLAKGIAKDGYLKGLESSGKFCPIANDVGKVCYVSLKEIADATNGLAKENVIGSGENGIVYLGLLPNNRRVAVKRLLCDSGQPEEYFASQMEAIGHIKHNNLVKLLGYNSEGACRIFISEYVENGNLHCWLHEFPGQISPLSWDIRLNIIDDVAKGLAYLHEEVKPKILHGTLKSSNILLDRQWNPKISDFGLAKVLSPEWSHINCQALGYVAPDCHSTSTFTEGNDIYGFGLLIMEIIAGRKPLYHSLPEGHIVDWFKSMISNGKIADVVDPKLPEKPSSKELKRIILVALRCVDPDVNPRLKMGDVVCMLENNILLFEEHRIAMEICENSHSPQSQQS</sequence>
<evidence type="ECO:0000256" key="4">
    <source>
        <dbReference type="ARBA" id="ARBA00022553"/>
    </source>
</evidence>
<evidence type="ECO:0000256" key="13">
    <source>
        <dbReference type="ARBA" id="ARBA00048679"/>
    </source>
</evidence>
<keyword evidence="11" id="KW-0472">Membrane</keyword>
<keyword evidence="4" id="KW-0597">Phosphoprotein</keyword>
<dbReference type="EC" id="2.7.11.1" evidence="2"/>
<feature type="chain" id="PRO_5034537426" description="non-specific serine/threonine protein kinase" evidence="15">
    <location>
        <begin position="17"/>
        <end position="399"/>
    </location>
</feature>
<evidence type="ECO:0000313" key="18">
    <source>
        <dbReference type="RefSeq" id="XP_027357246.1"/>
    </source>
</evidence>
<gene>
    <name evidence="18" type="primary">LOC113866630</name>
</gene>
<keyword evidence="3" id="KW-0723">Serine/threonine-protein kinase</keyword>
<dbReference type="InterPro" id="IPR017441">
    <property type="entry name" value="Protein_kinase_ATP_BS"/>
</dbReference>
<keyword evidence="17" id="KW-1185">Reference proteome</keyword>
<dbReference type="KEGG" id="aprc:113866630"/>
<dbReference type="Proteomes" id="UP000694853">
    <property type="component" value="Unplaced"/>
</dbReference>
<dbReference type="FunFam" id="1.10.510.10:FF:000035">
    <property type="entry name" value="Putative receptor-like serine/threonine-protein kinase"/>
    <property type="match status" value="1"/>
</dbReference>
<comment type="subcellular location">
    <subcellularLocation>
        <location evidence="1">Membrane</location>
        <topology evidence="1">Single-pass membrane protein</topology>
    </subcellularLocation>
</comment>
<dbReference type="OrthoDB" id="4062651at2759"/>
<keyword evidence="7 14" id="KW-0547">Nucleotide-binding</keyword>
<evidence type="ECO:0000256" key="6">
    <source>
        <dbReference type="ARBA" id="ARBA00022692"/>
    </source>
</evidence>
<evidence type="ECO:0000256" key="9">
    <source>
        <dbReference type="ARBA" id="ARBA00022840"/>
    </source>
</evidence>
<organism evidence="17 18">
    <name type="scientific">Abrus precatorius</name>
    <name type="common">Indian licorice</name>
    <name type="synonym">Glycine abrus</name>
    <dbReference type="NCBI Taxonomy" id="3816"/>
    <lineage>
        <taxon>Eukaryota</taxon>
        <taxon>Viridiplantae</taxon>
        <taxon>Streptophyta</taxon>
        <taxon>Embryophyta</taxon>
        <taxon>Tracheophyta</taxon>
        <taxon>Spermatophyta</taxon>
        <taxon>Magnoliopsida</taxon>
        <taxon>eudicotyledons</taxon>
        <taxon>Gunneridae</taxon>
        <taxon>Pentapetalae</taxon>
        <taxon>rosids</taxon>
        <taxon>fabids</taxon>
        <taxon>Fabales</taxon>
        <taxon>Fabaceae</taxon>
        <taxon>Papilionoideae</taxon>
        <taxon>50 kb inversion clade</taxon>
        <taxon>NPAAA clade</taxon>
        <taxon>indigoferoid/millettioid clade</taxon>
        <taxon>Abreae</taxon>
        <taxon>Abrus</taxon>
    </lineage>
</organism>
<dbReference type="Gene3D" id="1.10.510.10">
    <property type="entry name" value="Transferase(Phosphotransferase) domain 1"/>
    <property type="match status" value="1"/>
</dbReference>
<keyword evidence="5" id="KW-0808">Transferase</keyword>
<comment type="catalytic activity">
    <reaction evidence="12">
        <text>L-threonyl-[protein] + ATP = O-phospho-L-threonyl-[protein] + ADP + H(+)</text>
        <dbReference type="Rhea" id="RHEA:46608"/>
        <dbReference type="Rhea" id="RHEA-COMP:11060"/>
        <dbReference type="Rhea" id="RHEA-COMP:11605"/>
        <dbReference type="ChEBI" id="CHEBI:15378"/>
        <dbReference type="ChEBI" id="CHEBI:30013"/>
        <dbReference type="ChEBI" id="CHEBI:30616"/>
        <dbReference type="ChEBI" id="CHEBI:61977"/>
        <dbReference type="ChEBI" id="CHEBI:456216"/>
        <dbReference type="EC" id="2.7.11.1"/>
    </reaction>
</comment>
<dbReference type="RefSeq" id="XP_027357246.1">
    <property type="nucleotide sequence ID" value="XM_027501445.1"/>
</dbReference>
<dbReference type="GO" id="GO:0005524">
    <property type="term" value="F:ATP binding"/>
    <property type="evidence" value="ECO:0007669"/>
    <property type="project" value="UniProtKB-UniRule"/>
</dbReference>
<keyword evidence="10" id="KW-1133">Transmembrane helix</keyword>
<dbReference type="Gene3D" id="3.30.200.20">
    <property type="entry name" value="Phosphorylase Kinase, domain 1"/>
    <property type="match status" value="1"/>
</dbReference>
<dbReference type="PANTHER" id="PTHR47984:SF15">
    <property type="entry name" value="PROTEIN KINASE DOMAIN-CONTAINING PROTEIN"/>
    <property type="match status" value="1"/>
</dbReference>
<accession>A0A8B8LLH8</accession>
<feature type="domain" description="Protein kinase" evidence="16">
    <location>
        <begin position="105"/>
        <end position="377"/>
    </location>
</feature>
<dbReference type="InterPro" id="IPR001245">
    <property type="entry name" value="Ser-Thr/Tyr_kinase_cat_dom"/>
</dbReference>
<dbReference type="GO" id="GO:0004674">
    <property type="term" value="F:protein serine/threonine kinase activity"/>
    <property type="evidence" value="ECO:0007669"/>
    <property type="project" value="UniProtKB-KW"/>
</dbReference>
<feature type="binding site" evidence="14">
    <location>
        <position position="133"/>
    </location>
    <ligand>
        <name>ATP</name>
        <dbReference type="ChEBI" id="CHEBI:30616"/>
    </ligand>
</feature>
<proteinExistence type="predicted"/>
<dbReference type="PROSITE" id="PS50011">
    <property type="entry name" value="PROTEIN_KINASE_DOM"/>
    <property type="match status" value="1"/>
</dbReference>
<reference evidence="18" key="2">
    <citation type="submission" date="2025-08" db="UniProtKB">
        <authorList>
            <consortium name="RefSeq"/>
        </authorList>
    </citation>
    <scope>IDENTIFICATION</scope>
    <source>
        <tissue evidence="18">Young leaves</tissue>
    </source>
</reference>
<evidence type="ECO:0000256" key="14">
    <source>
        <dbReference type="PROSITE-ProRule" id="PRU10141"/>
    </source>
</evidence>
<keyword evidence="9 14" id="KW-0067">ATP-binding</keyword>
<reference evidence="17" key="1">
    <citation type="journal article" date="2019" name="Toxins">
        <title>Detection of Abrin-Like and Prepropulchellin-Like Toxin Genes and Transcripts Using Whole Genome Sequencing and Full-Length Transcript Sequencing of Abrus precatorius.</title>
        <authorList>
            <person name="Hovde B.T."/>
            <person name="Daligault H.E."/>
            <person name="Hanschen E.R."/>
            <person name="Kunde Y.A."/>
            <person name="Johnson M.B."/>
            <person name="Starkenburg S.R."/>
            <person name="Johnson S.L."/>
        </authorList>
    </citation>
    <scope>NUCLEOTIDE SEQUENCE [LARGE SCALE GENOMIC DNA]</scope>
</reference>
<dbReference type="Pfam" id="PF07714">
    <property type="entry name" value="PK_Tyr_Ser-Thr"/>
    <property type="match status" value="1"/>
</dbReference>
<protein>
    <recommendedName>
        <fullName evidence="2">non-specific serine/threonine protein kinase</fullName>
        <ecNumber evidence="2">2.7.11.1</ecNumber>
    </recommendedName>
</protein>
<dbReference type="InterPro" id="IPR011009">
    <property type="entry name" value="Kinase-like_dom_sf"/>
</dbReference>
<evidence type="ECO:0000256" key="15">
    <source>
        <dbReference type="SAM" id="SignalP"/>
    </source>
</evidence>
<evidence type="ECO:0000256" key="12">
    <source>
        <dbReference type="ARBA" id="ARBA00047899"/>
    </source>
</evidence>
<evidence type="ECO:0000313" key="17">
    <source>
        <dbReference type="Proteomes" id="UP000694853"/>
    </source>
</evidence>
<keyword evidence="8 18" id="KW-0418">Kinase</keyword>
<keyword evidence="6" id="KW-0812">Transmembrane</keyword>